<evidence type="ECO:0000256" key="1">
    <source>
        <dbReference type="SAM" id="SignalP"/>
    </source>
</evidence>
<dbReference type="InterPro" id="IPR024079">
    <property type="entry name" value="MetalloPept_cat_dom_sf"/>
</dbReference>
<dbReference type="Proteomes" id="UP001213681">
    <property type="component" value="Unassembled WGS sequence"/>
</dbReference>
<name>A0AAD6CGD6_9EURO</name>
<evidence type="ECO:0000313" key="3">
    <source>
        <dbReference type="Proteomes" id="UP001213681"/>
    </source>
</evidence>
<proteinExistence type="predicted"/>
<gene>
    <name evidence="2" type="ORF">N7458_000554</name>
</gene>
<sequence length="329" mass="36830">MRFLKGLLCAFGLTSLASAKGLSWKLDKSCQTSDLNDMVTTAVNNAFAMANDEADVLTKILANQDLGQNKENILNVVKWMFTKDGEEPNRERIGVLKSIFTCSFILILEVGLLTVTARMSLLAKAKDRKDDEDPDGSTIVIYCGFDRFEPRPGGQWYDKDIDEVLEKDQSFEACKGLQPNVAYTWVPEENSKPSQVQLCPWFLNWMKSKDTKSLRDAEAKGLFWRAISKGLSKAHTLLTPIDVISLLDKVVLHELTHTRVAGESLDVDGPSFLTVRYGWNRCRKLAQEGSDDRNRQAQVNADSIALCGSAIRYIKQGKQVKENGDVEDK</sequence>
<reference evidence="2" key="1">
    <citation type="submission" date="2022-12" db="EMBL/GenBank/DDBJ databases">
        <authorList>
            <person name="Petersen C."/>
        </authorList>
    </citation>
    <scope>NUCLEOTIDE SEQUENCE</scope>
    <source>
        <strain evidence="2">IBT 16125</strain>
    </source>
</reference>
<dbReference type="RefSeq" id="XP_056771715.1">
    <property type="nucleotide sequence ID" value="XM_056903948.1"/>
</dbReference>
<reference evidence="2" key="2">
    <citation type="journal article" date="2023" name="IMA Fungus">
        <title>Comparative genomic study of the Penicillium genus elucidates a diverse pangenome and 15 lateral gene transfer events.</title>
        <authorList>
            <person name="Petersen C."/>
            <person name="Sorensen T."/>
            <person name="Nielsen M.R."/>
            <person name="Sondergaard T.E."/>
            <person name="Sorensen J.L."/>
            <person name="Fitzpatrick D.A."/>
            <person name="Frisvad J.C."/>
            <person name="Nielsen K.L."/>
        </authorList>
    </citation>
    <scope>NUCLEOTIDE SEQUENCE</scope>
    <source>
        <strain evidence="2">IBT 16125</strain>
    </source>
</reference>
<dbReference type="GO" id="GO:0008237">
    <property type="term" value="F:metallopeptidase activity"/>
    <property type="evidence" value="ECO:0007669"/>
    <property type="project" value="InterPro"/>
</dbReference>
<protein>
    <recommendedName>
        <fullName evidence="4">Lysine-specific metallo-endopeptidase domain-containing protein</fullName>
    </recommendedName>
</protein>
<dbReference type="Gene3D" id="3.40.390.10">
    <property type="entry name" value="Collagenase (Catalytic Domain)"/>
    <property type="match status" value="1"/>
</dbReference>
<feature type="chain" id="PRO_5042196994" description="Lysine-specific metallo-endopeptidase domain-containing protein" evidence="1">
    <location>
        <begin position="20"/>
        <end position="329"/>
    </location>
</feature>
<organism evidence="2 3">
    <name type="scientific">Penicillium daleae</name>
    <dbReference type="NCBI Taxonomy" id="63821"/>
    <lineage>
        <taxon>Eukaryota</taxon>
        <taxon>Fungi</taxon>
        <taxon>Dikarya</taxon>
        <taxon>Ascomycota</taxon>
        <taxon>Pezizomycotina</taxon>
        <taxon>Eurotiomycetes</taxon>
        <taxon>Eurotiomycetidae</taxon>
        <taxon>Eurotiales</taxon>
        <taxon>Aspergillaceae</taxon>
        <taxon>Penicillium</taxon>
    </lineage>
</organism>
<dbReference type="EMBL" id="JAPVEA010000001">
    <property type="protein sequence ID" value="KAJ5464868.1"/>
    <property type="molecule type" value="Genomic_DNA"/>
</dbReference>
<keyword evidence="3" id="KW-1185">Reference proteome</keyword>
<feature type="signal peptide" evidence="1">
    <location>
        <begin position="1"/>
        <end position="19"/>
    </location>
</feature>
<accession>A0AAD6CGD6</accession>
<keyword evidence="1" id="KW-0732">Signal</keyword>
<comment type="caution">
    <text evidence="2">The sequence shown here is derived from an EMBL/GenBank/DDBJ whole genome shotgun (WGS) entry which is preliminary data.</text>
</comment>
<dbReference type="GeneID" id="81594191"/>
<dbReference type="AlphaFoldDB" id="A0AAD6CGD6"/>
<evidence type="ECO:0008006" key="4">
    <source>
        <dbReference type="Google" id="ProtNLM"/>
    </source>
</evidence>
<evidence type="ECO:0000313" key="2">
    <source>
        <dbReference type="EMBL" id="KAJ5464868.1"/>
    </source>
</evidence>